<keyword evidence="2" id="KW-0675">Receptor</keyword>
<dbReference type="AlphaFoldDB" id="H1Y9F0"/>
<organism evidence="2 3">
    <name type="scientific">Mucilaginibacter paludis DSM 18603</name>
    <dbReference type="NCBI Taxonomy" id="714943"/>
    <lineage>
        <taxon>Bacteria</taxon>
        <taxon>Pseudomonadati</taxon>
        <taxon>Bacteroidota</taxon>
        <taxon>Sphingobacteriia</taxon>
        <taxon>Sphingobacteriales</taxon>
        <taxon>Sphingobacteriaceae</taxon>
        <taxon>Mucilaginibacter</taxon>
    </lineage>
</organism>
<name>H1Y9F0_9SPHI</name>
<dbReference type="SUPFAM" id="SSF56935">
    <property type="entry name" value="Porins"/>
    <property type="match status" value="1"/>
</dbReference>
<dbReference type="Pfam" id="PF14905">
    <property type="entry name" value="OMP_b-brl_3"/>
    <property type="match status" value="1"/>
</dbReference>
<dbReference type="STRING" id="714943.Mucpa_5889"/>
<dbReference type="EMBL" id="CM001403">
    <property type="protein sequence ID" value="EHQ29955.1"/>
    <property type="molecule type" value="Genomic_DNA"/>
</dbReference>
<dbReference type="eggNOG" id="COG4206">
    <property type="taxonomic scope" value="Bacteria"/>
</dbReference>
<evidence type="ECO:0000313" key="3">
    <source>
        <dbReference type="Proteomes" id="UP000002774"/>
    </source>
</evidence>
<dbReference type="Proteomes" id="UP000002774">
    <property type="component" value="Chromosome"/>
</dbReference>
<dbReference type="Pfam" id="PF13620">
    <property type="entry name" value="CarboxypepD_reg"/>
    <property type="match status" value="1"/>
</dbReference>
<dbReference type="HOGENOM" id="CLU_012729_0_1_10"/>
<evidence type="ECO:0000313" key="2">
    <source>
        <dbReference type="EMBL" id="EHQ29955.1"/>
    </source>
</evidence>
<reference evidence="2" key="1">
    <citation type="submission" date="2011-09" db="EMBL/GenBank/DDBJ databases">
        <title>The permanent draft genome of Mucilaginibacter paludis DSM 18603.</title>
        <authorList>
            <consortium name="US DOE Joint Genome Institute (JGI-PGF)"/>
            <person name="Lucas S."/>
            <person name="Han J."/>
            <person name="Lapidus A."/>
            <person name="Bruce D."/>
            <person name="Goodwin L."/>
            <person name="Pitluck S."/>
            <person name="Peters L."/>
            <person name="Kyrpides N."/>
            <person name="Mavromatis K."/>
            <person name="Ivanova N."/>
            <person name="Mikhailova N."/>
            <person name="Held B."/>
            <person name="Detter J.C."/>
            <person name="Tapia R."/>
            <person name="Han C."/>
            <person name="Land M."/>
            <person name="Hauser L."/>
            <person name="Markowitz V."/>
            <person name="Cheng J.-F."/>
            <person name="Hugenholtz P."/>
            <person name="Woyke T."/>
            <person name="Wu D."/>
            <person name="Tindall B."/>
            <person name="Brambilla E."/>
            <person name="Klenk H.-P."/>
            <person name="Eisen J.A."/>
        </authorList>
    </citation>
    <scope>NUCLEOTIDE SEQUENCE [LARGE SCALE GENOMIC DNA]</scope>
    <source>
        <strain evidence="2">DSM 18603</strain>
    </source>
</reference>
<dbReference type="InterPro" id="IPR041700">
    <property type="entry name" value="OMP_b-brl_3"/>
</dbReference>
<proteinExistence type="predicted"/>
<gene>
    <name evidence="2" type="ORF">Mucpa_5889</name>
</gene>
<keyword evidence="3" id="KW-1185">Reference proteome</keyword>
<evidence type="ECO:0000259" key="1">
    <source>
        <dbReference type="Pfam" id="PF14905"/>
    </source>
</evidence>
<dbReference type="RefSeq" id="WP_008511451.1">
    <property type="nucleotide sequence ID" value="NZ_CM001403.1"/>
</dbReference>
<dbReference type="InterPro" id="IPR008969">
    <property type="entry name" value="CarboxyPept-like_regulatory"/>
</dbReference>
<protein>
    <submittedName>
        <fullName evidence="2">TonB-dependent receptor plug</fullName>
    </submittedName>
</protein>
<dbReference type="OrthoDB" id="1086219at2"/>
<accession>H1Y9F0</accession>
<dbReference type="SUPFAM" id="SSF49464">
    <property type="entry name" value="Carboxypeptidase regulatory domain-like"/>
    <property type="match status" value="1"/>
</dbReference>
<sequence length="908" mass="100840">MRKLLLLLFFTSILFVAKGQNRGIISGKLIDSLNKVPVEMATVAVINVKDSTSAALISYTLSDKNGAFALHNLPAALPLKVLITFVGYKPVRKLMTLTKGENVNLGTIELSSKLLQEISITGERLPIVVKADTIEFNAEAFKTRPNAVVEDLLKKLPGIEVANDGTITVNGKKVSKIMIDGREFFANDPKIASKNLDAALIAKVQVYDDREDDPDHLIEDSKVDKIINLKFKKALKKSIFGKVYGGAGTQGRYESGGLFNMFRDTLQVSIIGVGNNLSKTGFSRQELYSAGGFDRGGGDNVLNSGTFGGQSYSGIQSVATGGFNINNDYGKKLKLNLVYFLSHTQNTYNSEAKQRQFLNDTTLTSLSSSSRSNYTTKHNIGTTIKWKPDASTEIKYNPTITINNSGSNSSSSSFNSSNFLQSISTNSGDSHSNNGGTQFQQSFSFYKSLKKKRESITITHSLKINPDEADNYSTNKLVSYTSALPTTTLNRYSNTSTKGTDANLSASYRYPLSKKLIADVSISGNYNRQHGNLLTYDFNPAINQYNVYLDSLSYNLVRAQWTESVHPGITYNITKKITLVAGLSTQWQQIDNQFNKNIPDLNQNYLFILPNLRLSLGDMTLSYDANISQPSINDLQPIKYVYSPVSSYTGNPDLKPTKRNNFSANYYSYKPESQVNTSVYSNFTLEENSVYRRRTISSVGASTSSPVNRNGQYNGSLGFNIGKKFKKINDITIGVSTNIFSYVYHNFFQLNQDEGFQNNYSISASGRLSVNWKDIIEFEPAYSINRNITTYTGVNYNNVAYTSHSVDTHFMSHLPGKIDIEGSYNYTYNPLASAGFQKSINLVSMSLAHQLLKKDRGEIKLSCYDIFNQNVSAYQYAGANSITDVQSQIIKRYFLLTLLFKFNKAITK</sequence>
<feature type="domain" description="Outer membrane protein beta-barrel" evidence="1">
    <location>
        <begin position="448"/>
        <end position="772"/>
    </location>
</feature>